<dbReference type="EMBL" id="JACHHK010000001">
    <property type="protein sequence ID" value="MBB5182240.1"/>
    <property type="molecule type" value="Genomic_DNA"/>
</dbReference>
<evidence type="ECO:0000313" key="1">
    <source>
        <dbReference type="EMBL" id="MBB5182240.1"/>
    </source>
</evidence>
<proteinExistence type="predicted"/>
<keyword evidence="2" id="KW-1185">Reference proteome</keyword>
<dbReference type="Proteomes" id="UP000539953">
    <property type="component" value="Unassembled WGS sequence"/>
</dbReference>
<accession>A0A7W8CYF2</accession>
<sequence length="51" mass="6264">MDNRIGCRRAAIGQMKQFIERYLFLCRQALEDTENEYRFFVKEAERWNGFI</sequence>
<name>A0A7W8CYF2_9FIRM</name>
<dbReference type="AlphaFoldDB" id="A0A7W8CYF2"/>
<protein>
    <submittedName>
        <fullName evidence="1">Uncharacterized protein</fullName>
    </submittedName>
</protein>
<dbReference type="RefSeq" id="WP_183326721.1">
    <property type="nucleotide sequence ID" value="NZ_JACHHK010000001.1"/>
</dbReference>
<comment type="caution">
    <text evidence="1">The sequence shown here is derived from an EMBL/GenBank/DDBJ whole genome shotgun (WGS) entry which is preliminary data.</text>
</comment>
<organism evidence="1 2">
    <name type="scientific">Catenisphaera adipataccumulans</name>
    <dbReference type="NCBI Taxonomy" id="700500"/>
    <lineage>
        <taxon>Bacteria</taxon>
        <taxon>Bacillati</taxon>
        <taxon>Bacillota</taxon>
        <taxon>Erysipelotrichia</taxon>
        <taxon>Erysipelotrichales</taxon>
        <taxon>Erysipelotrichaceae</taxon>
        <taxon>Catenisphaera</taxon>
    </lineage>
</organism>
<gene>
    <name evidence="1" type="ORF">HNQ47_000243</name>
</gene>
<evidence type="ECO:0000313" key="2">
    <source>
        <dbReference type="Proteomes" id="UP000539953"/>
    </source>
</evidence>
<reference evidence="1 2" key="1">
    <citation type="submission" date="2020-08" db="EMBL/GenBank/DDBJ databases">
        <title>Genomic Encyclopedia of Type Strains, Phase IV (KMG-IV): sequencing the most valuable type-strain genomes for metagenomic binning, comparative biology and taxonomic classification.</title>
        <authorList>
            <person name="Goeker M."/>
        </authorList>
    </citation>
    <scope>NUCLEOTIDE SEQUENCE [LARGE SCALE GENOMIC DNA]</scope>
    <source>
        <strain evidence="1 2">DSM 25799</strain>
    </source>
</reference>